<dbReference type="PANTHER" id="PTHR33877">
    <property type="entry name" value="SLL1193 PROTEIN"/>
    <property type="match status" value="1"/>
</dbReference>
<name>G8EY24_9CAUD</name>
<dbReference type="EMBL" id="JF974299">
    <property type="protein sequence ID" value="AET72714.1"/>
    <property type="molecule type" value="Genomic_DNA"/>
</dbReference>
<evidence type="ECO:0000313" key="3">
    <source>
        <dbReference type="Proteomes" id="UP000297591"/>
    </source>
</evidence>
<dbReference type="InterPro" id="IPR029471">
    <property type="entry name" value="HNH_5"/>
</dbReference>
<organism evidence="2 3">
    <name type="scientific">Synechococcus phage S-CAM8</name>
    <dbReference type="NCBI Taxonomy" id="754038"/>
    <lineage>
        <taxon>Viruses</taxon>
        <taxon>Duplodnaviria</taxon>
        <taxon>Heunggongvirae</taxon>
        <taxon>Uroviricota</taxon>
        <taxon>Caudoviricetes</taxon>
        <taxon>Pantevenvirales</taxon>
        <taxon>Kyanoviridae</taxon>
        <taxon>Neritesvirus</taxon>
        <taxon>Neritesvirus scam8</taxon>
    </lineage>
</organism>
<dbReference type="CDD" id="cd00085">
    <property type="entry name" value="HNHc"/>
    <property type="match status" value="1"/>
</dbReference>
<evidence type="ECO:0000313" key="2">
    <source>
        <dbReference type="EMBL" id="AET72714.1"/>
    </source>
</evidence>
<dbReference type="Gene3D" id="1.10.30.50">
    <property type="match status" value="1"/>
</dbReference>
<dbReference type="InterPro" id="IPR052892">
    <property type="entry name" value="NA-targeting_endonuclease"/>
</dbReference>
<sequence>MEVVPLSGGFVGHEIIGSELVPKKTSKHRFRRQILDEWDNRCAYCGQPGDTLDHILARSKGGSMSVTNNLVCCCKFCNGSKSDKPWKEWFKKQPFWSQEREDIIKYWMENGTLDEA</sequence>
<accession>G8EY24</accession>
<dbReference type="Pfam" id="PF14279">
    <property type="entry name" value="HNH_5"/>
    <property type="match status" value="1"/>
</dbReference>
<dbReference type="Proteomes" id="UP000297591">
    <property type="component" value="Segment"/>
</dbReference>
<gene>
    <name evidence="2" type="ORF">SXFG_00164</name>
</gene>
<evidence type="ECO:0000259" key="1">
    <source>
        <dbReference type="SMART" id="SM00507"/>
    </source>
</evidence>
<proteinExistence type="predicted"/>
<reference evidence="2 3" key="1">
    <citation type="submission" date="2010-12" db="EMBL/GenBank/DDBJ databases">
        <title>The Genome Sequence of Synechococcus phage S-CAM8 0608SB47.</title>
        <authorList>
            <consortium name="The Broad Institute Genome Sequencing Platform"/>
            <person name="Henn M.R."/>
            <person name="Martiny J."/>
            <person name="Weihe C."/>
            <person name="Levin J."/>
            <person name="Malboeuf C."/>
            <person name="Casali M."/>
            <person name="Russ C."/>
            <person name="Lennon N."/>
            <person name="Chapman S.B."/>
            <person name="Erlich R."/>
            <person name="Young S.K."/>
            <person name="Yandava C."/>
            <person name="Zeng Q."/>
            <person name="Alvarado L."/>
            <person name="Anderson S."/>
            <person name="Berlin A."/>
            <person name="Chen Z."/>
            <person name="Freedman E."/>
            <person name="Gellesch M."/>
            <person name="Goldberg J."/>
            <person name="Green L."/>
            <person name="Griggs A."/>
            <person name="Gujja S."/>
            <person name="Heilman E.R."/>
            <person name="Heiman D."/>
            <person name="Hollinger A."/>
            <person name="Howarth C."/>
            <person name="Larson L."/>
            <person name="Mehta T."/>
            <person name="Pearson M."/>
            <person name="Roberts A."/>
            <person name="Ryan E."/>
            <person name="Saif S."/>
            <person name="Shea T."/>
            <person name="Shenoy N."/>
            <person name="Sisk P."/>
            <person name="Stolte C."/>
            <person name="Sykes S."/>
            <person name="White J."/>
            <person name="Haas B."/>
            <person name="Nusbaum C."/>
            <person name="Birren B."/>
        </authorList>
    </citation>
    <scope>NUCLEOTIDE SEQUENCE [LARGE SCALE GENOMIC DNA]</scope>
    <source>
        <strain evidence="2 3">0608SB47</strain>
    </source>
</reference>
<dbReference type="PANTHER" id="PTHR33877:SF2">
    <property type="entry name" value="OS07G0170200 PROTEIN"/>
    <property type="match status" value="1"/>
</dbReference>
<dbReference type="InterPro" id="IPR003615">
    <property type="entry name" value="HNH_nuc"/>
</dbReference>
<protein>
    <recommendedName>
        <fullName evidence="1">HNH nuclease domain-containing protein</fullName>
    </recommendedName>
</protein>
<dbReference type="SMART" id="SM00507">
    <property type="entry name" value="HNHc"/>
    <property type="match status" value="1"/>
</dbReference>
<feature type="domain" description="HNH nuclease" evidence="1">
    <location>
        <begin position="29"/>
        <end position="79"/>
    </location>
</feature>